<dbReference type="AlphaFoldDB" id="A0A9X9LGG1"/>
<feature type="region of interest" description="Disordered" evidence="1">
    <location>
        <begin position="52"/>
        <end position="137"/>
    </location>
</feature>
<comment type="caution">
    <text evidence="2">The sequence shown here is derived from an EMBL/GenBank/DDBJ whole genome shotgun (WGS) entry which is preliminary data.</text>
</comment>
<accession>A0A9X9LGG1</accession>
<feature type="compositionally biased region" description="Low complexity" evidence="1">
    <location>
        <begin position="101"/>
        <end position="117"/>
    </location>
</feature>
<keyword evidence="3" id="KW-1185">Reference proteome</keyword>
<dbReference type="EMBL" id="CYRY02002966">
    <property type="protein sequence ID" value="VCW67658.1"/>
    <property type="molecule type" value="Genomic_DNA"/>
</dbReference>
<reference evidence="2 3" key="1">
    <citation type="submission" date="2018-10" db="EMBL/GenBank/DDBJ databases">
        <authorList>
            <person name="Ekblom R."/>
            <person name="Jareborg N."/>
        </authorList>
    </citation>
    <scope>NUCLEOTIDE SEQUENCE [LARGE SCALE GENOMIC DNA]</scope>
    <source>
        <tissue evidence="2">Muscle</tissue>
    </source>
</reference>
<evidence type="ECO:0000313" key="3">
    <source>
        <dbReference type="Proteomes" id="UP000269945"/>
    </source>
</evidence>
<evidence type="ECO:0000256" key="1">
    <source>
        <dbReference type="SAM" id="MobiDB-lite"/>
    </source>
</evidence>
<organism evidence="2 3">
    <name type="scientific">Gulo gulo</name>
    <name type="common">Wolverine</name>
    <name type="synonym">Gluton</name>
    <dbReference type="NCBI Taxonomy" id="48420"/>
    <lineage>
        <taxon>Eukaryota</taxon>
        <taxon>Metazoa</taxon>
        <taxon>Chordata</taxon>
        <taxon>Craniata</taxon>
        <taxon>Vertebrata</taxon>
        <taxon>Euteleostomi</taxon>
        <taxon>Mammalia</taxon>
        <taxon>Eutheria</taxon>
        <taxon>Laurasiatheria</taxon>
        <taxon>Carnivora</taxon>
        <taxon>Caniformia</taxon>
        <taxon>Musteloidea</taxon>
        <taxon>Mustelidae</taxon>
        <taxon>Guloninae</taxon>
        <taxon>Gulo</taxon>
    </lineage>
</organism>
<proteinExistence type="predicted"/>
<evidence type="ECO:0000313" key="2">
    <source>
        <dbReference type="EMBL" id="VCW67658.1"/>
    </source>
</evidence>
<gene>
    <name evidence="2" type="ORF">BN2614_LOCUS2</name>
</gene>
<protein>
    <submittedName>
        <fullName evidence="2">Uncharacterized protein</fullName>
    </submittedName>
</protein>
<dbReference type="Proteomes" id="UP000269945">
    <property type="component" value="Unassembled WGS sequence"/>
</dbReference>
<sequence length="137" mass="14684">MAPGLWAPPALSCRPSGVRHLHWCVPLGHRATPHLAVVPATQPALQLPSNLRTTQLLPPPTPHPRHQQNKEPAQERKLCARSSAPPRRTPVWSPATQTRTAPKAPNAAPGAPAAAPAWSPSSHLCRRPAAARGCRPR</sequence>
<feature type="compositionally biased region" description="Basic and acidic residues" evidence="1">
    <location>
        <begin position="68"/>
        <end position="78"/>
    </location>
</feature>
<name>A0A9X9LGG1_GULGU</name>
<feature type="compositionally biased region" description="Low complexity" evidence="1">
    <location>
        <begin position="127"/>
        <end position="137"/>
    </location>
</feature>